<proteinExistence type="predicted"/>
<feature type="chain" id="PRO_5009315491" evidence="2">
    <location>
        <begin position="20"/>
        <end position="240"/>
    </location>
</feature>
<dbReference type="Proteomes" id="UP000095281">
    <property type="component" value="Unplaced"/>
</dbReference>
<evidence type="ECO:0000256" key="2">
    <source>
        <dbReference type="SAM" id="SignalP"/>
    </source>
</evidence>
<dbReference type="AlphaFoldDB" id="A0A1I8B672"/>
<evidence type="ECO:0000256" key="1">
    <source>
        <dbReference type="SAM" id="MobiDB-lite"/>
    </source>
</evidence>
<feature type="signal peptide" evidence="2">
    <location>
        <begin position="1"/>
        <end position="19"/>
    </location>
</feature>
<reference evidence="4" key="1">
    <citation type="submission" date="2016-11" db="UniProtKB">
        <authorList>
            <consortium name="WormBaseParasite"/>
        </authorList>
    </citation>
    <scope>IDENTIFICATION</scope>
</reference>
<feature type="compositionally biased region" description="Basic and acidic residues" evidence="1">
    <location>
        <begin position="26"/>
        <end position="38"/>
    </location>
</feature>
<feature type="region of interest" description="Disordered" evidence="1">
    <location>
        <begin position="25"/>
        <end position="44"/>
    </location>
</feature>
<organism evidence="3 4">
    <name type="scientific">Meloidogyne hapla</name>
    <name type="common">Root-knot nematode worm</name>
    <dbReference type="NCBI Taxonomy" id="6305"/>
    <lineage>
        <taxon>Eukaryota</taxon>
        <taxon>Metazoa</taxon>
        <taxon>Ecdysozoa</taxon>
        <taxon>Nematoda</taxon>
        <taxon>Chromadorea</taxon>
        <taxon>Rhabditida</taxon>
        <taxon>Tylenchina</taxon>
        <taxon>Tylenchomorpha</taxon>
        <taxon>Tylenchoidea</taxon>
        <taxon>Meloidogynidae</taxon>
        <taxon>Meloidogyninae</taxon>
        <taxon>Meloidogyne</taxon>
    </lineage>
</organism>
<dbReference type="WBParaSite" id="MhA1_Contig1405.frz3.gene4">
    <property type="protein sequence ID" value="MhA1_Contig1405.frz3.gene4"/>
    <property type="gene ID" value="MhA1_Contig1405.frz3.gene4"/>
</dbReference>
<keyword evidence="2" id="KW-0732">Signal</keyword>
<evidence type="ECO:0000313" key="3">
    <source>
        <dbReference type="Proteomes" id="UP000095281"/>
    </source>
</evidence>
<keyword evidence="3" id="KW-1185">Reference proteome</keyword>
<protein>
    <submittedName>
        <fullName evidence="4">Uncharacterized protein</fullName>
    </submittedName>
</protein>
<evidence type="ECO:0000313" key="4">
    <source>
        <dbReference type="WBParaSite" id="MhA1_Contig1405.frz3.gene4"/>
    </source>
</evidence>
<name>A0A1I8B672_MELHA</name>
<accession>A0A1I8B672</accession>
<sequence length="240" mass="28133">MKILSLLFLLIFVIDKANGMRPIYRSQKDKNNQRKGKDLASSSSPSLVITPDRLQFSLIELTYLTEILCKIDPNYIIINNNTLIAIINNFAQTTIYPQVENLYGVIPSEFNEKLETIFAYYFTILNAQQRKVWPQLISKPTQDIFVVWNLFGVARMLIRSFLRFHSENKYYDGILAQIWNIRPQSKKTISVFNYIKAFDEFEVKAERLRSWLEVLSGQVHLLQGENLEFSFNYTAIYYSK</sequence>